<dbReference type="InterPro" id="IPR029039">
    <property type="entry name" value="Flavoprotein-like_sf"/>
</dbReference>
<organism evidence="4 5">
    <name type="scientific">Sphaeroforma arctica JP610</name>
    <dbReference type="NCBI Taxonomy" id="667725"/>
    <lineage>
        <taxon>Eukaryota</taxon>
        <taxon>Ichthyosporea</taxon>
        <taxon>Ichthyophonida</taxon>
        <taxon>Sphaeroforma</taxon>
    </lineage>
</organism>
<evidence type="ECO:0000313" key="5">
    <source>
        <dbReference type="Proteomes" id="UP000054560"/>
    </source>
</evidence>
<dbReference type="FunFam" id="3.40.50.360:FF:000001">
    <property type="entry name" value="NAD(P)H dehydrogenase (Quinone) FQR1-like"/>
    <property type="match status" value="1"/>
</dbReference>
<dbReference type="PROSITE" id="PS50902">
    <property type="entry name" value="FLAVODOXIN_LIKE"/>
    <property type="match status" value="1"/>
</dbReference>
<dbReference type="GeneID" id="25911657"/>
<dbReference type="InterPro" id="IPR005025">
    <property type="entry name" value="FMN_Rdtase-like_dom"/>
</dbReference>
<feature type="domain" description="Flavodoxin-like" evidence="3">
    <location>
        <begin position="4"/>
        <end position="191"/>
    </location>
</feature>
<dbReference type="NCBIfam" id="TIGR01755">
    <property type="entry name" value="flav_wrbA"/>
    <property type="match status" value="1"/>
</dbReference>
<evidence type="ECO:0000313" key="4">
    <source>
        <dbReference type="EMBL" id="KNC76342.1"/>
    </source>
</evidence>
<accession>A0A0L0FHS9</accession>
<dbReference type="NCBIfam" id="NF002999">
    <property type="entry name" value="PRK03767.1"/>
    <property type="match status" value="1"/>
</dbReference>
<dbReference type="AlphaFoldDB" id="A0A0L0FHS9"/>
<evidence type="ECO:0000259" key="3">
    <source>
        <dbReference type="PROSITE" id="PS50902"/>
    </source>
</evidence>
<keyword evidence="5" id="KW-1185">Reference proteome</keyword>
<dbReference type="Gene3D" id="3.40.50.360">
    <property type="match status" value="1"/>
</dbReference>
<evidence type="ECO:0000256" key="1">
    <source>
        <dbReference type="ARBA" id="ARBA00006961"/>
    </source>
</evidence>
<protein>
    <submittedName>
        <fullName evidence="4">Flavoprotein YCP4</fullName>
    </submittedName>
</protein>
<dbReference type="OrthoDB" id="504689at2759"/>
<evidence type="ECO:0000256" key="2">
    <source>
        <dbReference type="SAM" id="MobiDB-lite"/>
    </source>
</evidence>
<dbReference type="Proteomes" id="UP000054560">
    <property type="component" value="Unassembled WGS sequence"/>
</dbReference>
<proteinExistence type="inferred from homology"/>
<reference evidence="4 5" key="1">
    <citation type="submission" date="2011-02" db="EMBL/GenBank/DDBJ databases">
        <title>The Genome Sequence of Sphaeroforma arctica JP610.</title>
        <authorList>
            <consortium name="The Broad Institute Genome Sequencing Platform"/>
            <person name="Russ C."/>
            <person name="Cuomo C."/>
            <person name="Young S.K."/>
            <person name="Zeng Q."/>
            <person name="Gargeya S."/>
            <person name="Alvarado L."/>
            <person name="Berlin A."/>
            <person name="Chapman S.B."/>
            <person name="Chen Z."/>
            <person name="Freedman E."/>
            <person name="Gellesch M."/>
            <person name="Goldberg J."/>
            <person name="Griggs A."/>
            <person name="Gujja S."/>
            <person name="Heilman E."/>
            <person name="Heiman D."/>
            <person name="Howarth C."/>
            <person name="Mehta T."/>
            <person name="Neiman D."/>
            <person name="Pearson M."/>
            <person name="Roberts A."/>
            <person name="Saif S."/>
            <person name="Shea T."/>
            <person name="Shenoy N."/>
            <person name="Sisk P."/>
            <person name="Stolte C."/>
            <person name="Sykes S."/>
            <person name="White J."/>
            <person name="Yandava C."/>
            <person name="Burger G."/>
            <person name="Gray M.W."/>
            <person name="Holland P.W.H."/>
            <person name="King N."/>
            <person name="Lang F.B.F."/>
            <person name="Roger A.J."/>
            <person name="Ruiz-Trillo I."/>
            <person name="Haas B."/>
            <person name="Nusbaum C."/>
            <person name="Birren B."/>
        </authorList>
    </citation>
    <scope>NUCLEOTIDE SEQUENCE [LARGE SCALE GENOMIC DNA]</scope>
    <source>
        <strain evidence="4 5">JP610</strain>
    </source>
</reference>
<dbReference type="GO" id="GO:0010181">
    <property type="term" value="F:FMN binding"/>
    <property type="evidence" value="ECO:0007669"/>
    <property type="project" value="InterPro"/>
</dbReference>
<dbReference type="STRING" id="667725.A0A0L0FHS9"/>
<dbReference type="EMBL" id="KQ243144">
    <property type="protein sequence ID" value="KNC76342.1"/>
    <property type="molecule type" value="Genomic_DNA"/>
</dbReference>
<sequence>MGKVAIVTYSMYGHINAMAEEEKKGLEEAGCEVTIFRVPETLPEEVLAKMHAPPKPDYPVVTAEQLVDFDGIMFGIPTRFGMACAQMKSFLDSTGGLWIKQALSGKPAAIFVSTSTQGGGQESTALTWVTQLTHHGMIFCPLGYGSPGTQYNMDAVQGGSPWGAGTFAGPDGSRMPSDNEKKTAATQGKLFGGVVQKLSS</sequence>
<gene>
    <name evidence="4" type="ORF">SARC_11153</name>
</gene>
<dbReference type="Pfam" id="PF03358">
    <property type="entry name" value="FMN_red"/>
    <property type="match status" value="1"/>
</dbReference>
<dbReference type="PANTHER" id="PTHR30546">
    <property type="entry name" value="FLAVODOXIN-RELATED PROTEIN WRBA-RELATED"/>
    <property type="match status" value="1"/>
</dbReference>
<comment type="similarity">
    <text evidence="1">Belongs to the WrbA family.</text>
</comment>
<name>A0A0L0FHS9_9EUKA</name>
<dbReference type="GO" id="GO:0016020">
    <property type="term" value="C:membrane"/>
    <property type="evidence" value="ECO:0007669"/>
    <property type="project" value="TreeGrafter"/>
</dbReference>
<dbReference type="eggNOG" id="KOG3135">
    <property type="taxonomic scope" value="Eukaryota"/>
</dbReference>
<dbReference type="PANTHER" id="PTHR30546:SF23">
    <property type="entry name" value="FLAVOPROTEIN-LIKE PROTEIN YCP4-RELATED"/>
    <property type="match status" value="1"/>
</dbReference>
<dbReference type="InterPro" id="IPR008254">
    <property type="entry name" value="Flavodoxin/NO_synth"/>
</dbReference>
<dbReference type="SUPFAM" id="SSF52218">
    <property type="entry name" value="Flavoproteins"/>
    <property type="match status" value="1"/>
</dbReference>
<dbReference type="RefSeq" id="XP_014150244.1">
    <property type="nucleotide sequence ID" value="XM_014294769.1"/>
</dbReference>
<feature type="region of interest" description="Disordered" evidence="2">
    <location>
        <begin position="166"/>
        <end position="186"/>
    </location>
</feature>
<dbReference type="GO" id="GO:0003955">
    <property type="term" value="F:NAD(P)H dehydrogenase (quinone) activity"/>
    <property type="evidence" value="ECO:0007669"/>
    <property type="project" value="InterPro"/>
</dbReference>
<dbReference type="InterPro" id="IPR010089">
    <property type="entry name" value="Flavoprotein_WrbA-like"/>
</dbReference>